<dbReference type="EMBL" id="JAUZQC010000012">
    <property type="protein sequence ID" value="KAK5861886.1"/>
    <property type="molecule type" value="Genomic_DNA"/>
</dbReference>
<reference evidence="2 3" key="1">
    <citation type="journal article" date="2023" name="Genes (Basel)">
        <title>Chromosome-Level Genome Assembly and Circadian Gene Repertoire of the Patagonia Blennie Eleginops maclovinus-The Closest Ancestral Proxy of Antarctic Cryonotothenioids.</title>
        <authorList>
            <person name="Cheng C.C."/>
            <person name="Rivera-Colon A.G."/>
            <person name="Minhas B.F."/>
            <person name="Wilson L."/>
            <person name="Rayamajhi N."/>
            <person name="Vargas-Chacoff L."/>
            <person name="Catchen J.M."/>
        </authorList>
    </citation>
    <scope>NUCLEOTIDE SEQUENCE [LARGE SCALE GENOMIC DNA]</scope>
    <source>
        <strain evidence="2">JMC-PN-2008</strain>
    </source>
</reference>
<evidence type="ECO:0000313" key="3">
    <source>
        <dbReference type="Proteomes" id="UP001346869"/>
    </source>
</evidence>
<proteinExistence type="predicted"/>
<gene>
    <name evidence="2" type="ORF">PBY51_017327</name>
</gene>
<dbReference type="Gene3D" id="2.60.210.10">
    <property type="entry name" value="Apoptosis, Tumor Necrosis Factor Receptor Associated Protein 2, Chain A"/>
    <property type="match status" value="1"/>
</dbReference>
<comment type="caution">
    <text evidence="2">The sequence shown here is derived from an EMBL/GenBank/DDBJ whole genome shotgun (WGS) entry which is preliminary data.</text>
</comment>
<feature type="compositionally biased region" description="Polar residues" evidence="1">
    <location>
        <begin position="167"/>
        <end position="186"/>
    </location>
</feature>
<feature type="region of interest" description="Disordered" evidence="1">
    <location>
        <begin position="96"/>
        <end position="221"/>
    </location>
</feature>
<dbReference type="InterPro" id="IPR008974">
    <property type="entry name" value="TRAF-like"/>
</dbReference>
<feature type="compositionally biased region" description="Polar residues" evidence="1">
    <location>
        <begin position="194"/>
        <end position="214"/>
    </location>
</feature>
<accession>A0AAN7XCP8</accession>
<feature type="compositionally biased region" description="Polar residues" evidence="1">
    <location>
        <begin position="106"/>
        <end position="126"/>
    </location>
</feature>
<keyword evidence="3" id="KW-1185">Reference proteome</keyword>
<name>A0AAN7XCP8_ELEMC</name>
<dbReference type="Proteomes" id="UP001346869">
    <property type="component" value="Unassembled WGS sequence"/>
</dbReference>
<evidence type="ECO:0000313" key="2">
    <source>
        <dbReference type="EMBL" id="KAK5861886.1"/>
    </source>
</evidence>
<protein>
    <submittedName>
        <fullName evidence="2">Uncharacterized protein</fullName>
    </submittedName>
</protein>
<feature type="compositionally biased region" description="Polar residues" evidence="1">
    <location>
        <begin position="137"/>
        <end position="159"/>
    </location>
</feature>
<organism evidence="2 3">
    <name type="scientific">Eleginops maclovinus</name>
    <name type="common">Patagonian blennie</name>
    <name type="synonym">Eleginus maclovinus</name>
    <dbReference type="NCBI Taxonomy" id="56733"/>
    <lineage>
        <taxon>Eukaryota</taxon>
        <taxon>Metazoa</taxon>
        <taxon>Chordata</taxon>
        <taxon>Craniata</taxon>
        <taxon>Vertebrata</taxon>
        <taxon>Euteleostomi</taxon>
        <taxon>Actinopterygii</taxon>
        <taxon>Neopterygii</taxon>
        <taxon>Teleostei</taxon>
        <taxon>Neoteleostei</taxon>
        <taxon>Acanthomorphata</taxon>
        <taxon>Eupercaria</taxon>
        <taxon>Perciformes</taxon>
        <taxon>Notothenioidei</taxon>
        <taxon>Eleginopidae</taxon>
        <taxon>Eleginops</taxon>
    </lineage>
</organism>
<sequence length="221" mass="24483">MSKQLSITTDRRILTDGNYLWGNPRQFGSSYVDDTGETIFTGTLFGRSSFANENELKTREFLKGGSVIFTFSFQDITPLVNGSALPSPEVVPAEIKYPPKDLNRGSCASSTSTPKPHQTTNESSFITHDPMMETTDYRTTNDSFTTLPTPKTTNESSFITHDPPETTDYSFTTLPTPKTTNESSFITHDPPETTDYSTTTSDPQMTTDYSTTPLRANKNHG</sequence>
<reference evidence="2 3" key="2">
    <citation type="journal article" date="2023" name="Mol. Biol. Evol.">
        <title>Genomics of Secondarily Temperate Adaptation in the Only Non-Antarctic Icefish.</title>
        <authorList>
            <person name="Rivera-Colon A.G."/>
            <person name="Rayamajhi N."/>
            <person name="Minhas B.F."/>
            <person name="Madrigal G."/>
            <person name="Bilyk K.T."/>
            <person name="Yoon V."/>
            <person name="Hune M."/>
            <person name="Gregory S."/>
            <person name="Cheng C.H.C."/>
            <person name="Catchen J.M."/>
        </authorList>
    </citation>
    <scope>NUCLEOTIDE SEQUENCE [LARGE SCALE GENOMIC DNA]</scope>
    <source>
        <strain evidence="2">JMC-PN-2008</strain>
    </source>
</reference>
<dbReference type="AlphaFoldDB" id="A0AAN7XCP8"/>
<evidence type="ECO:0000256" key="1">
    <source>
        <dbReference type="SAM" id="MobiDB-lite"/>
    </source>
</evidence>